<name>A0A6C8EM21_LISMN</name>
<dbReference type="AlphaFoldDB" id="A0A6C8EM21"/>
<protein>
    <submittedName>
        <fullName evidence="1">Uncharacterized protein</fullName>
    </submittedName>
</protein>
<evidence type="ECO:0000313" key="1">
    <source>
        <dbReference type="EMBL" id="EDP8511959.1"/>
    </source>
</evidence>
<reference evidence="1" key="1">
    <citation type="submission" date="2020-02" db="EMBL/GenBank/DDBJ databases">
        <authorList>
            <consortium name="GenomeTrakr: Next Generation Sequencing Network for Food Pathogen Tracability"/>
        </authorList>
    </citation>
    <scope>NUCLEOTIDE SEQUENCE</scope>
    <source>
        <strain evidence="1">OSF103463</strain>
    </source>
</reference>
<comment type="caution">
    <text evidence="1">The sequence shown here is derived from an EMBL/GenBank/DDBJ whole genome shotgun (WGS) entry which is preliminary data.</text>
</comment>
<organism evidence="1">
    <name type="scientific">Listeria monocytogenes</name>
    <dbReference type="NCBI Taxonomy" id="1639"/>
    <lineage>
        <taxon>Bacteria</taxon>
        <taxon>Bacillati</taxon>
        <taxon>Bacillota</taxon>
        <taxon>Bacilli</taxon>
        <taxon>Bacillales</taxon>
        <taxon>Listeriaceae</taxon>
        <taxon>Listeria</taxon>
    </lineage>
</organism>
<proteinExistence type="predicted"/>
<gene>
    <name evidence="1" type="ORF">G3O20_002336</name>
</gene>
<sequence length="51" mass="6212">MINFKCLMLYQALFLLLFIRYCEMSINVELFFVNCIQNGDLLYKKEVILWL</sequence>
<dbReference type="EMBL" id="AANPAV010000008">
    <property type="protein sequence ID" value="EDP8511959.1"/>
    <property type="molecule type" value="Genomic_DNA"/>
</dbReference>
<accession>A0A6C8EM21</accession>